<accession>A0A089HLC3</accession>
<dbReference type="AlphaFoldDB" id="A0A089HLC3"/>
<proteinExistence type="predicted"/>
<sequence length="83" mass="9660">MNKERLLKRVALSERTAADADATVRFILENKNKLIFLQINACAPRVFMVYSNSGQEIRVLVQKKFKKRSCIKRSDVIYYKSCC</sequence>
<organism evidence="1 2">
    <name type="scientific">Paenibacillus durus</name>
    <name type="common">Paenibacillus azotofixans</name>
    <dbReference type="NCBI Taxonomy" id="44251"/>
    <lineage>
        <taxon>Bacteria</taxon>
        <taxon>Bacillati</taxon>
        <taxon>Bacillota</taxon>
        <taxon>Bacilli</taxon>
        <taxon>Bacillales</taxon>
        <taxon>Paenibacillaceae</taxon>
        <taxon>Paenibacillus</taxon>
    </lineage>
</organism>
<dbReference type="KEGG" id="pdu:PDUR_05485"/>
<dbReference type="EMBL" id="CP009288">
    <property type="protein sequence ID" value="AIQ11480.1"/>
    <property type="molecule type" value="Genomic_DNA"/>
</dbReference>
<keyword evidence="2" id="KW-1185">Reference proteome</keyword>
<evidence type="ECO:0000313" key="2">
    <source>
        <dbReference type="Proteomes" id="UP000029409"/>
    </source>
</evidence>
<dbReference type="Proteomes" id="UP000029409">
    <property type="component" value="Chromosome"/>
</dbReference>
<protein>
    <submittedName>
        <fullName evidence="1">Uncharacterized protein</fullName>
    </submittedName>
</protein>
<name>A0A089HLC3_PAEDU</name>
<reference evidence="1 2" key="1">
    <citation type="submission" date="2014-08" db="EMBL/GenBank/DDBJ databases">
        <title>Comparative genomics of the Paenibacillus odorifer group.</title>
        <authorList>
            <person name="den Bakker H.C."/>
            <person name="Tsai Y.-C."/>
            <person name="Martin N."/>
            <person name="Korlach J."/>
            <person name="Wiedmann M."/>
        </authorList>
    </citation>
    <scope>NUCLEOTIDE SEQUENCE [LARGE SCALE GENOMIC DNA]</scope>
    <source>
        <strain evidence="1 2">DSM 1735</strain>
    </source>
</reference>
<evidence type="ECO:0000313" key="1">
    <source>
        <dbReference type="EMBL" id="AIQ11480.1"/>
    </source>
</evidence>
<gene>
    <name evidence="1" type="ORF">PDUR_05485</name>
</gene>